<feature type="compositionally biased region" description="Polar residues" evidence="1">
    <location>
        <begin position="15"/>
        <end position="30"/>
    </location>
</feature>
<dbReference type="AlphaFoldDB" id="A0A075A0C7"/>
<evidence type="ECO:0000256" key="1">
    <source>
        <dbReference type="SAM" id="MobiDB-lite"/>
    </source>
</evidence>
<dbReference type="CTD" id="20316373"/>
<feature type="region of interest" description="Disordered" evidence="1">
    <location>
        <begin position="1"/>
        <end position="37"/>
    </location>
</feature>
<organism evidence="2 3">
    <name type="scientific">Opisthorchis viverrini</name>
    <name type="common">Southeast Asian liver fluke</name>
    <dbReference type="NCBI Taxonomy" id="6198"/>
    <lineage>
        <taxon>Eukaryota</taxon>
        <taxon>Metazoa</taxon>
        <taxon>Spiralia</taxon>
        <taxon>Lophotrochozoa</taxon>
        <taxon>Platyhelminthes</taxon>
        <taxon>Trematoda</taxon>
        <taxon>Digenea</taxon>
        <taxon>Opisthorchiida</taxon>
        <taxon>Opisthorchiata</taxon>
        <taxon>Opisthorchiidae</taxon>
        <taxon>Opisthorchis</taxon>
    </lineage>
</organism>
<dbReference type="Proteomes" id="UP000054324">
    <property type="component" value="Unassembled WGS sequence"/>
</dbReference>
<dbReference type="RefSeq" id="XP_009164623.1">
    <property type="nucleotide sequence ID" value="XM_009166359.1"/>
</dbReference>
<protein>
    <submittedName>
        <fullName evidence="2">Uncharacterized protein</fullName>
    </submittedName>
</protein>
<gene>
    <name evidence="2" type="ORF">T265_02185</name>
</gene>
<dbReference type="GeneID" id="20316373"/>
<proteinExistence type="predicted"/>
<dbReference type="OrthoDB" id="2130750at2759"/>
<reference evidence="2 3" key="1">
    <citation type="submission" date="2013-11" db="EMBL/GenBank/DDBJ databases">
        <title>Opisthorchis viverrini - life in the bile duct.</title>
        <authorList>
            <person name="Young N.D."/>
            <person name="Nagarajan N."/>
            <person name="Lin S.J."/>
            <person name="Korhonen P.K."/>
            <person name="Jex A.R."/>
            <person name="Hall R.S."/>
            <person name="Safavi-Hemami H."/>
            <person name="Kaewkong W."/>
            <person name="Bertrand D."/>
            <person name="Gao S."/>
            <person name="Seet Q."/>
            <person name="Wongkham S."/>
            <person name="Teh B.T."/>
            <person name="Wongkham C."/>
            <person name="Intapan P.M."/>
            <person name="Maleewong W."/>
            <person name="Yang X."/>
            <person name="Hu M."/>
            <person name="Wang Z."/>
            <person name="Hofmann A."/>
            <person name="Sternberg P.W."/>
            <person name="Tan P."/>
            <person name="Wang J."/>
            <person name="Gasser R.B."/>
        </authorList>
    </citation>
    <scope>NUCLEOTIDE SEQUENCE [LARGE SCALE GENOMIC DNA]</scope>
</reference>
<evidence type="ECO:0000313" key="3">
    <source>
        <dbReference type="Proteomes" id="UP000054324"/>
    </source>
</evidence>
<name>A0A075A0C7_OPIVI</name>
<evidence type="ECO:0000313" key="2">
    <source>
        <dbReference type="EMBL" id="KER31682.1"/>
    </source>
</evidence>
<sequence length="91" mass="10550">MKPHPVCIDSRDHSSSTYFCPNGNRQTKSQSSERDIRPTCPVRQLNRTSSPAFGTHLRRRPMSLYIRRSFEPVLEGSIPEADEEQEKEEFI</sequence>
<dbReference type="KEGG" id="ovi:T265_02185"/>
<keyword evidence="3" id="KW-1185">Reference proteome</keyword>
<accession>A0A075A0C7</accession>
<dbReference type="EMBL" id="KL596643">
    <property type="protein sequence ID" value="KER31682.1"/>
    <property type="molecule type" value="Genomic_DNA"/>
</dbReference>